<reference evidence="2" key="1">
    <citation type="submission" date="2023-07" db="EMBL/GenBank/DDBJ databases">
        <title>draft genome sequence of fig (Ficus carica).</title>
        <authorList>
            <person name="Takahashi T."/>
            <person name="Nishimura K."/>
        </authorList>
    </citation>
    <scope>NUCLEOTIDE SEQUENCE</scope>
</reference>
<sequence length="63" mass="6723">MGTPTIAVPCSVANPSSASPRRRRHMKIALVPTVVGPSWVSPATSSATPTTPRFHRRTGGIWK</sequence>
<feature type="region of interest" description="Disordered" evidence="1">
    <location>
        <begin position="40"/>
        <end position="63"/>
    </location>
</feature>
<keyword evidence="3" id="KW-1185">Reference proteome</keyword>
<dbReference type="AlphaFoldDB" id="A0AA87Z4P3"/>
<name>A0AA87Z4P3_FICCA</name>
<dbReference type="EMBL" id="BTGU01000002">
    <property type="protein sequence ID" value="GMN29403.1"/>
    <property type="molecule type" value="Genomic_DNA"/>
</dbReference>
<evidence type="ECO:0000313" key="3">
    <source>
        <dbReference type="Proteomes" id="UP001187192"/>
    </source>
</evidence>
<feature type="compositionally biased region" description="Basic residues" evidence="1">
    <location>
        <begin position="53"/>
        <end position="63"/>
    </location>
</feature>
<gene>
    <name evidence="2" type="ORF">TIFTF001_002428</name>
</gene>
<dbReference type="Proteomes" id="UP001187192">
    <property type="component" value="Unassembled WGS sequence"/>
</dbReference>
<organism evidence="2 3">
    <name type="scientific">Ficus carica</name>
    <name type="common">Common fig</name>
    <dbReference type="NCBI Taxonomy" id="3494"/>
    <lineage>
        <taxon>Eukaryota</taxon>
        <taxon>Viridiplantae</taxon>
        <taxon>Streptophyta</taxon>
        <taxon>Embryophyta</taxon>
        <taxon>Tracheophyta</taxon>
        <taxon>Spermatophyta</taxon>
        <taxon>Magnoliopsida</taxon>
        <taxon>eudicotyledons</taxon>
        <taxon>Gunneridae</taxon>
        <taxon>Pentapetalae</taxon>
        <taxon>rosids</taxon>
        <taxon>fabids</taxon>
        <taxon>Rosales</taxon>
        <taxon>Moraceae</taxon>
        <taxon>Ficeae</taxon>
        <taxon>Ficus</taxon>
    </lineage>
</organism>
<comment type="caution">
    <text evidence="2">The sequence shown here is derived from an EMBL/GenBank/DDBJ whole genome shotgun (WGS) entry which is preliminary data.</text>
</comment>
<accession>A0AA87Z4P3</accession>
<evidence type="ECO:0000313" key="2">
    <source>
        <dbReference type="EMBL" id="GMN29403.1"/>
    </source>
</evidence>
<protein>
    <submittedName>
        <fullName evidence="2">Uncharacterized protein</fullName>
    </submittedName>
</protein>
<evidence type="ECO:0000256" key="1">
    <source>
        <dbReference type="SAM" id="MobiDB-lite"/>
    </source>
</evidence>
<feature type="compositionally biased region" description="Low complexity" evidence="1">
    <location>
        <begin position="40"/>
        <end position="52"/>
    </location>
</feature>
<proteinExistence type="predicted"/>